<dbReference type="PANTHER" id="PTHR31265:SF60">
    <property type="entry name" value="GENOME ASSEMBLY, CHROMOSOME: II"/>
    <property type="match status" value="1"/>
</dbReference>
<dbReference type="Gramene" id="TraesJAG2D03G01228220.1">
    <property type="protein sequence ID" value="TraesJAG2D03G01228220.1"/>
    <property type="gene ID" value="TraesJAG2D03G01228220"/>
</dbReference>
<evidence type="ECO:0000259" key="7">
    <source>
        <dbReference type="Pfam" id="PF04862"/>
    </source>
</evidence>
<dbReference type="AlphaFoldDB" id="A0A1D5UIS2"/>
<evidence type="ECO:0000256" key="6">
    <source>
        <dbReference type="SAM" id="SignalP"/>
    </source>
</evidence>
<reference evidence="8" key="1">
    <citation type="submission" date="2018-08" db="EMBL/GenBank/DDBJ databases">
        <authorList>
            <person name="Rossello M."/>
        </authorList>
    </citation>
    <scope>NUCLEOTIDE SEQUENCE [LARGE SCALE GENOMIC DNA]</scope>
    <source>
        <strain evidence="8">cv. Chinese Spring</strain>
    </source>
</reference>
<evidence type="ECO:0000256" key="1">
    <source>
        <dbReference type="ARBA" id="ARBA00004191"/>
    </source>
</evidence>
<dbReference type="Gramene" id="TraesCLE_scaffold_100636_01G000100.1">
    <property type="protein sequence ID" value="TraesCLE_scaffold_100636_01G000100.1"/>
    <property type="gene ID" value="TraesCLE_scaffold_100636_01G000100"/>
</dbReference>
<dbReference type="Gramene" id="TraesLDM2D03G01223010.1">
    <property type="protein sequence ID" value="TraesLDM2D03G01223010.1"/>
    <property type="gene ID" value="TraesLDM2D03G01223010"/>
</dbReference>
<reference evidence="8" key="2">
    <citation type="submission" date="2018-10" db="UniProtKB">
        <authorList>
            <consortium name="EnsemblPlants"/>
        </authorList>
    </citation>
    <scope>IDENTIFICATION</scope>
</reference>
<dbReference type="GeneID" id="123049555"/>
<dbReference type="Gramene" id="TraesCAD_scaffold_095261_01G000200.1">
    <property type="protein sequence ID" value="TraesCAD_scaffold_095261_01G000200.1"/>
    <property type="gene ID" value="TraesCAD_scaffold_095261_01G000200"/>
</dbReference>
<evidence type="ECO:0000256" key="5">
    <source>
        <dbReference type="ARBA" id="ARBA00023180"/>
    </source>
</evidence>
<feature type="domain" description="DUF642" evidence="7">
    <location>
        <begin position="28"/>
        <end position="184"/>
    </location>
</feature>
<proteinExistence type="predicted"/>
<keyword evidence="2" id="KW-0134">Cell wall</keyword>
<keyword evidence="3" id="KW-0964">Secreted</keyword>
<keyword evidence="5" id="KW-0325">Glycoprotein</keyword>
<sequence length="365" mass="39899">MATSMRWIALFLLVAVSALAVSAVIEDGLLPNGDFRNGPDKSQMNGPVVAGKYAIPNWELSGFVEYIESGHTQDDMILPVPVGANAVRLGNDATIRQQLKVARHTYYSISFIAARSCAQEEKLNVSVDPEFGMIPIQTVYTNTGWDTYSWAFKPRHSTVWLSIHNTGIEENPACGPLIIAVAIKTLYPQLYNKGNMVKNGDFEQGPYIFSNTPWGVLVPPIFEDVHSPLPGWMIMSDTKVVKYIDAQHHAVPKGARAVELVAGVEVALVQEVPGTVPGRSYRLSFSIGDARNGCVGSLGVDVYAAREKLRVSYESRGTGGHKCAKLEFTAIADKTRVVFQSSNHHTVNATLCGPVVDDVWLVRIK</sequence>
<dbReference type="Gramene" id="TraesJUL2D03G01228410.1">
    <property type="protein sequence ID" value="TraesJUL2D03G01228410.1"/>
    <property type="gene ID" value="TraesJUL2D03G01228410"/>
</dbReference>
<dbReference type="Gramene" id="TraesPARA_EIv1.0_0711860.1">
    <property type="protein sequence ID" value="TraesPARA_EIv1.0_0711860.1.CDS"/>
    <property type="gene ID" value="TraesPARA_EIv1.0_0711860"/>
</dbReference>
<dbReference type="Gramene" id="TraesCS2D02G349900.1">
    <property type="protein sequence ID" value="TraesCS2D02G349900.1"/>
    <property type="gene ID" value="TraesCS2D02G349900"/>
</dbReference>
<dbReference type="Gramene" id="TraesMAC2D03G01220070.1">
    <property type="protein sequence ID" value="TraesMAC2D03G01220070.1"/>
    <property type="gene ID" value="TraesMAC2D03G01220070"/>
</dbReference>
<dbReference type="Pfam" id="PF04862">
    <property type="entry name" value="DUF642"/>
    <property type="match status" value="2"/>
</dbReference>
<dbReference type="GO" id="GO:0009505">
    <property type="term" value="C:plant-type cell wall"/>
    <property type="evidence" value="ECO:0000318"/>
    <property type="project" value="GO_Central"/>
</dbReference>
<dbReference type="Gramene" id="TraesROB_scaffold_093221_01G000100.1">
    <property type="protein sequence ID" value="TraesROB_scaffold_093221_01G000100.1"/>
    <property type="gene ID" value="TraesROB_scaffold_093221_01G000100"/>
</dbReference>
<dbReference type="Gramene" id="TraesRN2D0100845700.1">
    <property type="protein sequence ID" value="TraesRN2D0100845700.1"/>
    <property type="gene ID" value="TraesRN2D0100845700"/>
</dbReference>
<keyword evidence="9" id="KW-1185">Reference proteome</keyword>
<name>A0A1D5UIS2_WHEAT</name>
<organism evidence="8">
    <name type="scientific">Triticum aestivum</name>
    <name type="common">Wheat</name>
    <dbReference type="NCBI Taxonomy" id="4565"/>
    <lineage>
        <taxon>Eukaryota</taxon>
        <taxon>Viridiplantae</taxon>
        <taxon>Streptophyta</taxon>
        <taxon>Embryophyta</taxon>
        <taxon>Tracheophyta</taxon>
        <taxon>Spermatophyta</taxon>
        <taxon>Magnoliopsida</taxon>
        <taxon>Liliopsida</taxon>
        <taxon>Poales</taxon>
        <taxon>Poaceae</taxon>
        <taxon>BOP clade</taxon>
        <taxon>Pooideae</taxon>
        <taxon>Triticodae</taxon>
        <taxon>Triticeae</taxon>
        <taxon>Triticinae</taxon>
        <taxon>Triticum</taxon>
    </lineage>
</organism>
<feature type="domain" description="DUF642" evidence="7">
    <location>
        <begin position="196"/>
        <end position="360"/>
    </location>
</feature>
<dbReference type="PANTHER" id="PTHR31265">
    <property type="entry name" value="OS02G0527500 PROTEIN-RELATED"/>
    <property type="match status" value="1"/>
</dbReference>
<evidence type="ECO:0000256" key="2">
    <source>
        <dbReference type="ARBA" id="ARBA00022512"/>
    </source>
</evidence>
<dbReference type="SUPFAM" id="SSF49785">
    <property type="entry name" value="Galactose-binding domain-like"/>
    <property type="match status" value="1"/>
</dbReference>
<dbReference type="Gramene" id="TraesSTA2D03G01210740.1">
    <property type="protein sequence ID" value="TraesSTA2D03G01210740.1"/>
    <property type="gene ID" value="TraesSTA2D03G01210740"/>
</dbReference>
<dbReference type="ExpressionAtlas" id="A0A1D5UIS2">
    <property type="expression patterns" value="baseline"/>
</dbReference>
<dbReference type="Proteomes" id="UP000019116">
    <property type="component" value="Chromosome 2D"/>
</dbReference>
<gene>
    <name evidence="8" type="primary">LOC123049555</name>
</gene>
<dbReference type="Gene3D" id="2.60.120.260">
    <property type="entry name" value="Galactose-binding domain-like"/>
    <property type="match status" value="1"/>
</dbReference>
<dbReference type="Gramene" id="TraesWEE_scaffold_060330_01G000100.1">
    <property type="protein sequence ID" value="TraesWEE_scaffold_060330_01G000100.1"/>
    <property type="gene ID" value="TraesWEE_scaffold_060330_01G000100"/>
</dbReference>
<evidence type="ECO:0000313" key="9">
    <source>
        <dbReference type="Proteomes" id="UP000019116"/>
    </source>
</evidence>
<dbReference type="Gramene" id="TraesLAC2D03G01173640.1">
    <property type="protein sequence ID" value="TraesLAC2D03G01173640.1"/>
    <property type="gene ID" value="TraesLAC2D03G01173640"/>
</dbReference>
<dbReference type="InterPro" id="IPR052437">
    <property type="entry name" value="Pectin_Meth_Modulator"/>
</dbReference>
<accession>A0A1D5UIS2</accession>
<dbReference type="Gramene" id="TraesCLE_scaffold_058881_01G000200.1">
    <property type="protein sequence ID" value="TraesCLE_scaffold_058881_01G000200.1"/>
    <property type="gene ID" value="TraesCLE_scaffold_058881_01G000200"/>
</dbReference>
<dbReference type="Gramene" id="TraesCAD_scaffold_070654_01G000200.1">
    <property type="protein sequence ID" value="TraesCAD_scaffold_070654_01G000200.1"/>
    <property type="gene ID" value="TraesCAD_scaffold_070654_01G000200"/>
</dbReference>
<dbReference type="RefSeq" id="XP_044328391.1">
    <property type="nucleotide sequence ID" value="XM_044472456.1"/>
</dbReference>
<dbReference type="OrthoDB" id="600706at2759"/>
<dbReference type="GO" id="GO:0030234">
    <property type="term" value="F:enzyme regulator activity"/>
    <property type="evidence" value="ECO:0000318"/>
    <property type="project" value="GO_Central"/>
</dbReference>
<dbReference type="EnsemblPlants" id="TraesCS2D02G349900.1">
    <property type="protein sequence ID" value="TraesCS2D02G349900.1"/>
    <property type="gene ID" value="TraesCS2D02G349900"/>
</dbReference>
<evidence type="ECO:0000256" key="4">
    <source>
        <dbReference type="ARBA" id="ARBA00022729"/>
    </source>
</evidence>
<keyword evidence="4 6" id="KW-0732">Signal</keyword>
<protein>
    <recommendedName>
        <fullName evidence="7">DUF642 domain-containing protein</fullName>
    </recommendedName>
</protein>
<dbReference type="InterPro" id="IPR008979">
    <property type="entry name" value="Galactose-bd-like_sf"/>
</dbReference>
<evidence type="ECO:0000313" key="8">
    <source>
        <dbReference type="EnsemblPlants" id="TraesCS2D02G349900.1"/>
    </source>
</evidence>
<dbReference type="InterPro" id="IPR006946">
    <property type="entry name" value="DGR2-like_dom"/>
</dbReference>
<feature type="chain" id="PRO_5043144005" description="DUF642 domain-containing protein" evidence="6">
    <location>
        <begin position="24"/>
        <end position="365"/>
    </location>
</feature>
<evidence type="ECO:0000256" key="3">
    <source>
        <dbReference type="ARBA" id="ARBA00022525"/>
    </source>
</evidence>
<feature type="signal peptide" evidence="6">
    <location>
        <begin position="1"/>
        <end position="23"/>
    </location>
</feature>
<dbReference type="Gramene" id="TraesCS2D03G0800100.1">
    <property type="protein sequence ID" value="TraesCS2D03G0800100.1.CDS"/>
    <property type="gene ID" value="TraesCS2D03G0800100"/>
</dbReference>
<comment type="subcellular location">
    <subcellularLocation>
        <location evidence="1">Secreted</location>
        <location evidence="1">Cell wall</location>
    </subcellularLocation>
</comment>